<dbReference type="SUPFAM" id="SSF46785">
    <property type="entry name" value="Winged helix' DNA-binding domain"/>
    <property type="match status" value="1"/>
</dbReference>
<dbReference type="AlphaFoldDB" id="U4KQF9"/>
<dbReference type="Pfam" id="PF01475">
    <property type="entry name" value="FUR"/>
    <property type="match status" value="1"/>
</dbReference>
<dbReference type="Gene3D" id="1.10.10.10">
    <property type="entry name" value="Winged helix-like DNA-binding domain superfamily/Winged helix DNA-binding domain"/>
    <property type="match status" value="1"/>
</dbReference>
<dbReference type="HOGENOM" id="CLU_1821143_0_0_14"/>
<sequence>MDNHYTNYLSHLDKDAFRLTKARKALLDVLENNHLRFKDIHDRLVEKGFDNISTLYNNLDFFVQNKVIMELNIDGEIYYDIAQNNPHHNISSHIHIVTKDLTNETQEISEIQNPEIFNLVKDHPLFKNSNVEYIQMIVSVIKK</sequence>
<gene>
    <name evidence="1" type="ORF">BN85409830</name>
</gene>
<dbReference type="InterPro" id="IPR036390">
    <property type="entry name" value="WH_DNA-bd_sf"/>
</dbReference>
<proteinExistence type="predicted"/>
<dbReference type="InterPro" id="IPR036388">
    <property type="entry name" value="WH-like_DNA-bd_sf"/>
</dbReference>
<dbReference type="InterPro" id="IPR002481">
    <property type="entry name" value="FUR"/>
</dbReference>
<dbReference type="STRING" id="1318466.BN85409830"/>
<dbReference type="OrthoDB" id="384624at2"/>
<name>U4KQF9_ALTPJ</name>
<dbReference type="RefSeq" id="WP_026660589.1">
    <property type="nucleotide sequence ID" value="NC_022538.1"/>
</dbReference>
<dbReference type="EMBL" id="FO681347">
    <property type="protein sequence ID" value="CCV64560.1"/>
    <property type="molecule type" value="Genomic_DNA"/>
</dbReference>
<protein>
    <submittedName>
        <fullName evidence="1">Probable Ferric-uptake regulator</fullName>
    </submittedName>
</protein>
<evidence type="ECO:0000313" key="1">
    <source>
        <dbReference type="EMBL" id="CCV64560.1"/>
    </source>
</evidence>
<dbReference type="Proteomes" id="UP000032740">
    <property type="component" value="Chromosome"/>
</dbReference>
<organism evidence="1 2">
    <name type="scientific">Alteracholeplasma palmae (strain ATCC 49389 / J233)</name>
    <name type="common">Acholeplasma palmae</name>
    <dbReference type="NCBI Taxonomy" id="1318466"/>
    <lineage>
        <taxon>Bacteria</taxon>
        <taxon>Bacillati</taxon>
        <taxon>Mycoplasmatota</taxon>
        <taxon>Mollicutes</taxon>
        <taxon>Acholeplasmatales</taxon>
        <taxon>Acholeplasmataceae</taxon>
        <taxon>Acholeplasma</taxon>
    </lineage>
</organism>
<keyword evidence="2" id="KW-1185">Reference proteome</keyword>
<reference evidence="1 2" key="1">
    <citation type="journal article" date="2013" name="J. Mol. Microbiol. Biotechnol.">
        <title>Analysis of the Complete Genomes of Acholeplasma brassicae , A. palmae and A. laidlawii and Their Comparison to the Obligate Parasites from ' Candidatus Phytoplasma'.</title>
        <authorList>
            <person name="Kube M."/>
            <person name="Siewert C."/>
            <person name="Migdoll A.M."/>
            <person name="Duduk B."/>
            <person name="Holz S."/>
            <person name="Rabus R."/>
            <person name="Seemuller E."/>
            <person name="Mitrovic J."/>
            <person name="Muller I."/>
            <person name="Buttner C."/>
            <person name="Reinhardt R."/>
        </authorList>
    </citation>
    <scope>NUCLEOTIDE SEQUENCE [LARGE SCALE GENOMIC DNA]</scope>
    <source>
        <strain evidence="1 2">J233</strain>
    </source>
</reference>
<accession>U4KQF9</accession>
<evidence type="ECO:0000313" key="2">
    <source>
        <dbReference type="Proteomes" id="UP000032740"/>
    </source>
</evidence>
<dbReference type="KEGG" id="apal:BN85409830"/>
<dbReference type="GO" id="GO:0003700">
    <property type="term" value="F:DNA-binding transcription factor activity"/>
    <property type="evidence" value="ECO:0007669"/>
    <property type="project" value="InterPro"/>
</dbReference>